<dbReference type="AlphaFoldDB" id="A0A4Y2VZB4"/>
<evidence type="ECO:0000313" key="2">
    <source>
        <dbReference type="Proteomes" id="UP000499080"/>
    </source>
</evidence>
<reference evidence="1 2" key="1">
    <citation type="journal article" date="2019" name="Sci. Rep.">
        <title>Orb-weaving spider Araneus ventricosus genome elucidates the spidroin gene catalogue.</title>
        <authorList>
            <person name="Kono N."/>
            <person name="Nakamura H."/>
            <person name="Ohtoshi R."/>
            <person name="Moran D.A.P."/>
            <person name="Shinohara A."/>
            <person name="Yoshida Y."/>
            <person name="Fujiwara M."/>
            <person name="Mori M."/>
            <person name="Tomita M."/>
            <person name="Arakawa K."/>
        </authorList>
    </citation>
    <scope>NUCLEOTIDE SEQUENCE [LARGE SCALE GENOMIC DNA]</scope>
</reference>
<comment type="caution">
    <text evidence="1">The sequence shown here is derived from an EMBL/GenBank/DDBJ whole genome shotgun (WGS) entry which is preliminary data.</text>
</comment>
<accession>A0A4Y2VZB4</accession>
<gene>
    <name evidence="1" type="ORF">AVEN_174872_1</name>
</gene>
<proteinExistence type="predicted"/>
<keyword evidence="2" id="KW-1185">Reference proteome</keyword>
<name>A0A4Y2VZB4_ARAVE</name>
<sequence length="52" mass="5834">SQLDQVQESARPQKTNTIGERFMAKEESAASIDTRPWTPEGRSLNLTIAFLL</sequence>
<organism evidence="1 2">
    <name type="scientific">Araneus ventricosus</name>
    <name type="common">Orbweaver spider</name>
    <name type="synonym">Epeira ventricosa</name>
    <dbReference type="NCBI Taxonomy" id="182803"/>
    <lineage>
        <taxon>Eukaryota</taxon>
        <taxon>Metazoa</taxon>
        <taxon>Ecdysozoa</taxon>
        <taxon>Arthropoda</taxon>
        <taxon>Chelicerata</taxon>
        <taxon>Arachnida</taxon>
        <taxon>Araneae</taxon>
        <taxon>Araneomorphae</taxon>
        <taxon>Entelegynae</taxon>
        <taxon>Araneoidea</taxon>
        <taxon>Araneidae</taxon>
        <taxon>Araneus</taxon>
    </lineage>
</organism>
<evidence type="ECO:0000313" key="1">
    <source>
        <dbReference type="EMBL" id="GBO30275.1"/>
    </source>
</evidence>
<dbReference type="EMBL" id="BGPR01053467">
    <property type="protein sequence ID" value="GBO30275.1"/>
    <property type="molecule type" value="Genomic_DNA"/>
</dbReference>
<protein>
    <submittedName>
        <fullName evidence="1">Uncharacterized protein</fullName>
    </submittedName>
</protein>
<dbReference type="Proteomes" id="UP000499080">
    <property type="component" value="Unassembled WGS sequence"/>
</dbReference>
<feature type="non-terminal residue" evidence="1">
    <location>
        <position position="1"/>
    </location>
</feature>